<evidence type="ECO:0000256" key="2">
    <source>
        <dbReference type="RuleBase" id="RU003749"/>
    </source>
</evidence>
<dbReference type="AlphaFoldDB" id="A0A4P9CAB4"/>
<proteinExistence type="inferred from homology"/>
<dbReference type="NCBIfam" id="TIGR00377">
    <property type="entry name" value="ant_ant_sig"/>
    <property type="match status" value="1"/>
</dbReference>
<dbReference type="KEGG" id="emt:CPZ25_014675"/>
<dbReference type="Proteomes" id="UP000218387">
    <property type="component" value="Chromosome"/>
</dbReference>
<dbReference type="PANTHER" id="PTHR33495">
    <property type="entry name" value="ANTI-SIGMA FACTOR ANTAGONIST TM_1081-RELATED-RELATED"/>
    <property type="match status" value="1"/>
</dbReference>
<evidence type="ECO:0000259" key="3">
    <source>
        <dbReference type="PROSITE" id="PS50801"/>
    </source>
</evidence>
<protein>
    <recommendedName>
        <fullName evidence="2">Anti-sigma factor antagonist</fullName>
    </recommendedName>
</protein>
<accession>A0A4P9CAB4</accession>
<evidence type="ECO:0000313" key="5">
    <source>
        <dbReference type="Proteomes" id="UP000218387"/>
    </source>
</evidence>
<dbReference type="EMBL" id="CP029487">
    <property type="protein sequence ID" value="QCT72519.1"/>
    <property type="molecule type" value="Genomic_DNA"/>
</dbReference>
<gene>
    <name evidence="4" type="ORF">CPZ25_014675</name>
</gene>
<organism evidence="4 5">
    <name type="scientific">Eubacterium maltosivorans</name>
    <dbReference type="NCBI Taxonomy" id="2041044"/>
    <lineage>
        <taxon>Bacteria</taxon>
        <taxon>Bacillati</taxon>
        <taxon>Bacillota</taxon>
        <taxon>Clostridia</taxon>
        <taxon>Eubacteriales</taxon>
        <taxon>Eubacteriaceae</taxon>
        <taxon>Eubacterium</taxon>
    </lineage>
</organism>
<dbReference type="SUPFAM" id="SSF52091">
    <property type="entry name" value="SpoIIaa-like"/>
    <property type="match status" value="1"/>
</dbReference>
<dbReference type="InterPro" id="IPR002645">
    <property type="entry name" value="STAS_dom"/>
</dbReference>
<name>A0A4P9CAB4_EUBML</name>
<dbReference type="Pfam" id="PF01740">
    <property type="entry name" value="STAS"/>
    <property type="match status" value="1"/>
</dbReference>
<dbReference type="GO" id="GO:0043856">
    <property type="term" value="F:anti-sigma factor antagonist activity"/>
    <property type="evidence" value="ECO:0007669"/>
    <property type="project" value="InterPro"/>
</dbReference>
<feature type="domain" description="STAS" evidence="3">
    <location>
        <begin position="1"/>
        <end position="99"/>
    </location>
</feature>
<dbReference type="CDD" id="cd07043">
    <property type="entry name" value="STAS_anti-anti-sigma_factors"/>
    <property type="match status" value="1"/>
</dbReference>
<dbReference type="InterPro" id="IPR003658">
    <property type="entry name" value="Anti-sigma_ant"/>
</dbReference>
<dbReference type="InterPro" id="IPR036513">
    <property type="entry name" value="STAS_dom_sf"/>
</dbReference>
<sequence>MNILKVKDKDCMTIALEGRLDTVTAPEMVETVKELDCKELVVDLEKLEYISSAGLRALLVCKKAADQCGASFCVKNPTQPVFEVMRMSGFDKVLTIQRD</sequence>
<dbReference type="PANTHER" id="PTHR33495:SF14">
    <property type="entry name" value="ANTI-SIGMA FACTOR ANTAGONIST"/>
    <property type="match status" value="1"/>
</dbReference>
<comment type="similarity">
    <text evidence="1 2">Belongs to the anti-sigma-factor antagonist family.</text>
</comment>
<evidence type="ECO:0000313" key="4">
    <source>
        <dbReference type="EMBL" id="QCT72519.1"/>
    </source>
</evidence>
<dbReference type="RefSeq" id="WP_096919096.1">
    <property type="nucleotide sequence ID" value="NZ_CP029487.1"/>
</dbReference>
<reference evidence="4 5" key="1">
    <citation type="submission" date="2018-05" db="EMBL/GenBank/DDBJ databases">
        <title>Genome comparison of Eubacterium sp.</title>
        <authorList>
            <person name="Feng Y."/>
            <person name="Sanchez-Andrea I."/>
            <person name="Stams A.J.M."/>
            <person name="De Vos W.M."/>
        </authorList>
    </citation>
    <scope>NUCLEOTIDE SEQUENCE [LARGE SCALE GENOMIC DNA]</scope>
    <source>
        <strain evidence="4 5">YI</strain>
    </source>
</reference>
<evidence type="ECO:0000256" key="1">
    <source>
        <dbReference type="ARBA" id="ARBA00009013"/>
    </source>
</evidence>
<keyword evidence="5" id="KW-1185">Reference proteome</keyword>
<dbReference type="PROSITE" id="PS50801">
    <property type="entry name" value="STAS"/>
    <property type="match status" value="1"/>
</dbReference>
<dbReference type="Gene3D" id="3.30.750.24">
    <property type="entry name" value="STAS domain"/>
    <property type="match status" value="1"/>
</dbReference>